<dbReference type="Gene3D" id="3.90.1150.10">
    <property type="entry name" value="Aspartate Aminotransferase, domain 1"/>
    <property type="match status" value="1"/>
</dbReference>
<sequence>MLRTAHIAKSARQMRCGSWYGALTGLRASGSHPYRFITSQTATKISTTAKRLGLEDVNPLVLDAKYAVRGPIPQRAEELKLQIEQKPGSLPFDRIINANIGNPQQLDQRPLTFYRQVLSLLQNPEAITKVPESTLLQLYSPDAVHRAQKLLAQAGGSVGAYSHSQGVRGFRETVADFITQRDGEPASADDIFLTGGASAAVTNILSVLCKGPESGVLIPIPQYPLYTATLALNNSTALPYYLDEKSGWSTDPEQIEEIVQQAISSGVKPTCLVVINPGNPTGAILTPDSIEGILGIAAKYGIVVIADEVYQENVFDNVEFFSMKKVLRVLQKTKPGQFDNVQLASLHSTSKGVSGECGQRGGYMELVGFSDELRQVFLKLASISLCSVVTGQALVTLMVNPPKKGEFSFEQDQRERNAIASALNERATKLHSMFESLEGISCQKPQGAMYLFPKLELPKKALDKARELGCTPDEFYCKELLEATGICTVPGSGFGQVAGTHHLRTTFLAPGTDWISSWEKFHRDFYDTYRD</sequence>
<dbReference type="UniPathway" id="UPA00528">
    <property type="reaction ID" value="UER00586"/>
</dbReference>
<protein>
    <recommendedName>
        <fullName evidence="7">Glutamate pyruvate transaminase</fullName>
    </recommendedName>
    <alternativeName>
        <fullName evidence="8">Glutamic--alanine transaminase</fullName>
    </alternativeName>
    <alternativeName>
        <fullName evidence="9">Glutamic--pyruvic transaminase</fullName>
    </alternativeName>
</protein>
<reference evidence="11" key="1">
    <citation type="submission" date="2016-03" db="EMBL/GenBank/DDBJ databases">
        <authorList>
            <person name="Ploux O."/>
        </authorList>
    </citation>
    <scope>NUCLEOTIDE SEQUENCE [LARGE SCALE GENOMIC DNA]</scope>
</reference>
<dbReference type="FunFam" id="1.10.287.1970:FF:000001">
    <property type="entry name" value="Alanine aminotransferase 2"/>
    <property type="match status" value="1"/>
</dbReference>
<dbReference type="FunFam" id="3.90.1150.10:FF:000151">
    <property type="entry name" value="Alanine aminotransferase 2"/>
    <property type="match status" value="1"/>
</dbReference>
<evidence type="ECO:0000256" key="3">
    <source>
        <dbReference type="ARBA" id="ARBA00022576"/>
    </source>
</evidence>
<dbReference type="AlphaFoldDB" id="A0A1G4KII5"/>
<dbReference type="OrthoDB" id="1732682at2759"/>
<proteinExistence type="inferred from homology"/>
<dbReference type="STRING" id="1230905.A0A1G4KII5"/>
<keyword evidence="3" id="KW-0032">Aminotransferase</keyword>
<dbReference type="InterPro" id="IPR015421">
    <property type="entry name" value="PyrdxlP-dep_Trfase_major"/>
</dbReference>
<dbReference type="SUPFAM" id="SSF53383">
    <property type="entry name" value="PLP-dependent transferases"/>
    <property type="match status" value="1"/>
</dbReference>
<dbReference type="FunFam" id="3.40.640.10:FF:000012">
    <property type="entry name" value="alanine aminotransferase 2"/>
    <property type="match status" value="1"/>
</dbReference>
<evidence type="ECO:0000256" key="5">
    <source>
        <dbReference type="ARBA" id="ARBA00022898"/>
    </source>
</evidence>
<comment type="subunit">
    <text evidence="2">Homodimer.</text>
</comment>
<dbReference type="Gene3D" id="3.40.640.10">
    <property type="entry name" value="Type I PLP-dependent aspartate aminotransferase-like (Major domain)"/>
    <property type="match status" value="1"/>
</dbReference>
<keyword evidence="12" id="KW-1185">Reference proteome</keyword>
<dbReference type="InterPro" id="IPR015424">
    <property type="entry name" value="PyrdxlP-dep_Trfase"/>
</dbReference>
<dbReference type="InterPro" id="IPR045088">
    <property type="entry name" value="ALAT1/2-like"/>
</dbReference>
<evidence type="ECO:0000259" key="10">
    <source>
        <dbReference type="Pfam" id="PF00155"/>
    </source>
</evidence>
<organism evidence="11 12">
    <name type="scientific">Lachancea mirantina</name>
    <dbReference type="NCBI Taxonomy" id="1230905"/>
    <lineage>
        <taxon>Eukaryota</taxon>
        <taxon>Fungi</taxon>
        <taxon>Dikarya</taxon>
        <taxon>Ascomycota</taxon>
        <taxon>Saccharomycotina</taxon>
        <taxon>Saccharomycetes</taxon>
        <taxon>Saccharomycetales</taxon>
        <taxon>Saccharomycetaceae</taxon>
        <taxon>Lachancea</taxon>
    </lineage>
</organism>
<dbReference type="GO" id="GO:0030170">
    <property type="term" value="F:pyridoxal phosphate binding"/>
    <property type="evidence" value="ECO:0007669"/>
    <property type="project" value="InterPro"/>
</dbReference>
<evidence type="ECO:0000256" key="8">
    <source>
        <dbReference type="ARBA" id="ARBA00078532"/>
    </source>
</evidence>
<evidence type="ECO:0000256" key="4">
    <source>
        <dbReference type="ARBA" id="ARBA00022679"/>
    </source>
</evidence>
<keyword evidence="4" id="KW-0808">Transferase</keyword>
<evidence type="ECO:0000256" key="7">
    <source>
        <dbReference type="ARBA" id="ARBA00077894"/>
    </source>
</evidence>
<gene>
    <name evidence="11" type="ORF">LAMI_0H15588G</name>
</gene>
<dbReference type="PANTHER" id="PTHR11751:SF29">
    <property type="entry name" value="ALANINE TRANSAMINASE"/>
    <property type="match status" value="1"/>
</dbReference>
<dbReference type="Pfam" id="PF00155">
    <property type="entry name" value="Aminotran_1_2"/>
    <property type="match status" value="1"/>
</dbReference>
<accession>A0A1G4KII5</accession>
<evidence type="ECO:0000256" key="2">
    <source>
        <dbReference type="ARBA" id="ARBA00011738"/>
    </source>
</evidence>
<evidence type="ECO:0000313" key="12">
    <source>
        <dbReference type="Proteomes" id="UP000191024"/>
    </source>
</evidence>
<evidence type="ECO:0000313" key="11">
    <source>
        <dbReference type="EMBL" id="SCV04371.1"/>
    </source>
</evidence>
<dbReference type="Gene3D" id="1.10.287.1970">
    <property type="match status" value="1"/>
</dbReference>
<dbReference type="GO" id="GO:0042853">
    <property type="term" value="P:L-alanine catabolic process"/>
    <property type="evidence" value="ECO:0007669"/>
    <property type="project" value="UniProtKB-UniPathway"/>
</dbReference>
<dbReference type="GO" id="GO:0008483">
    <property type="term" value="F:transaminase activity"/>
    <property type="evidence" value="ECO:0007669"/>
    <property type="project" value="UniProtKB-KW"/>
</dbReference>
<dbReference type="PANTHER" id="PTHR11751">
    <property type="entry name" value="ALANINE AMINOTRANSFERASE"/>
    <property type="match status" value="1"/>
</dbReference>
<dbReference type="InterPro" id="IPR004839">
    <property type="entry name" value="Aminotransferase_I/II_large"/>
</dbReference>
<comment type="similarity">
    <text evidence="6">Belongs to the class-I pyridoxal-phosphate-dependent aminotransferase family. Alanine aminotransferase subfamily.</text>
</comment>
<evidence type="ECO:0000256" key="9">
    <source>
        <dbReference type="ARBA" id="ARBA00080525"/>
    </source>
</evidence>
<dbReference type="EMBL" id="LT598468">
    <property type="protein sequence ID" value="SCV04371.1"/>
    <property type="molecule type" value="Genomic_DNA"/>
</dbReference>
<evidence type="ECO:0000256" key="6">
    <source>
        <dbReference type="ARBA" id="ARBA00025785"/>
    </source>
</evidence>
<keyword evidence="5" id="KW-0663">Pyridoxal phosphate</keyword>
<evidence type="ECO:0000256" key="1">
    <source>
        <dbReference type="ARBA" id="ARBA00001933"/>
    </source>
</evidence>
<name>A0A1G4KII5_9SACH</name>
<dbReference type="Proteomes" id="UP000191024">
    <property type="component" value="Chromosome H"/>
</dbReference>
<comment type="cofactor">
    <cofactor evidence="1">
        <name>pyridoxal 5'-phosphate</name>
        <dbReference type="ChEBI" id="CHEBI:597326"/>
    </cofactor>
</comment>
<feature type="domain" description="Aminotransferase class I/classII large" evidence="10">
    <location>
        <begin position="140"/>
        <end position="512"/>
    </location>
</feature>
<dbReference type="InterPro" id="IPR015422">
    <property type="entry name" value="PyrdxlP-dep_Trfase_small"/>
</dbReference>
<dbReference type="CDD" id="cd00609">
    <property type="entry name" value="AAT_like"/>
    <property type="match status" value="1"/>
</dbReference>